<evidence type="ECO:0000256" key="2">
    <source>
        <dbReference type="SAM" id="Phobius"/>
    </source>
</evidence>
<feature type="coiled-coil region" evidence="1">
    <location>
        <begin position="128"/>
        <end position="155"/>
    </location>
</feature>
<dbReference type="EMBL" id="CP003914">
    <property type="protein sequence ID" value="AFX74583.1"/>
    <property type="molecule type" value="Genomic_DNA"/>
</dbReference>
<reference evidence="3 4" key="1">
    <citation type="journal article" date="2013" name="Genome Announc.">
        <title>Complete Genome Sequence of Mycoplasma hyorhinis Strain SK76.</title>
        <authorList>
            <person name="Goodison S."/>
            <person name="Urquidi V."/>
            <person name="Kumar D."/>
            <person name="Reyes L."/>
            <person name="Rosser C.J."/>
        </authorList>
    </citation>
    <scope>NUCLEOTIDE SEQUENCE [LARGE SCALE GENOMIC DNA]</scope>
    <source>
        <strain evidence="3 4">SK76</strain>
    </source>
</reference>
<keyword evidence="2" id="KW-0812">Transmembrane</keyword>
<keyword evidence="1" id="KW-0175">Coiled coil</keyword>
<keyword evidence="2" id="KW-0472">Membrane</keyword>
<name>A0AAI8FE93_MESHY</name>
<sequence length="673" mass="80491">MKNKEELEEKEKQEKEEFKQFLKSDKALFVPTQITNDPFQKFYKDGLKSIIPILELFFEEFTKENQDLYDDIVEAFSKISQLKQEIKDYKKTNKIIFKKFKLFLIILLCFVIIGFFLLSKFKQYWKDISDFNNIHKEKEAQIQQLEDHIQKSNRRLFSYINYKDITNFVFKKWGFTLSDQAYKSVFYDFNPKRYNIFLQEGFHLKPDIVALDKNISFFYKSTPFVDGDLISRFFRLITTSKSESYPYTVVVRRKVNGQWVKEIETRYETLTAIHNENTPFLTSTSVLLSKTNFHPNISFHLKLNEKGSSNKKIKFENSEFQKKIRLDFHDENIRKISSDYDENEEKSSNYSYENEMSASILEFFTIKTQEDIVALKKSDNLNQLYKIENTLLINREFNSEVEFYKEIDSINVLKEVNLTIEPKKNFDTIQKMSHIYFASLIKAMSTIMIFPVFNRESYLTKHNYRISQQEHENDQLIKDDWQTLAWTYWKYFSFLKGGNTTKTWLTFDHHLIIDNNGSKNMFAIYATLHSYYSKSLLDDVLVCGRHTGCHHILVPFERYYEMNETKWIFIVNKKEAKNLDNQTNSQQNSNSWQNNWTQFSFVPYQLRTFLKYIQMFSLESKSEKMKELESLLNNKNIYSIVEENRTIILVNDTSINEKKILKVVQLTDEIMND</sequence>
<accession>A0AAI8FE93</accession>
<feature type="coiled-coil region" evidence="1">
    <location>
        <begin position="65"/>
        <end position="99"/>
    </location>
</feature>
<evidence type="ECO:0000256" key="1">
    <source>
        <dbReference type="SAM" id="Coils"/>
    </source>
</evidence>
<feature type="transmembrane region" description="Helical" evidence="2">
    <location>
        <begin position="100"/>
        <end position="118"/>
    </location>
</feature>
<proteinExistence type="predicted"/>
<dbReference type="RefSeq" id="WP_015084286.1">
    <property type="nucleotide sequence ID" value="NC_019552.1"/>
</dbReference>
<evidence type="ECO:0000313" key="4">
    <source>
        <dbReference type="Proteomes" id="UP000009399"/>
    </source>
</evidence>
<protein>
    <submittedName>
        <fullName evidence="3">Uncharacterized protein</fullName>
    </submittedName>
</protein>
<dbReference type="KEGG" id="mhs:MOS_680"/>
<organism evidence="3 4">
    <name type="scientific">Mesomycoplasma hyorhinis SK76</name>
    <dbReference type="NCBI Taxonomy" id="1118964"/>
    <lineage>
        <taxon>Bacteria</taxon>
        <taxon>Bacillati</taxon>
        <taxon>Mycoplasmatota</taxon>
        <taxon>Mycoplasmoidales</taxon>
        <taxon>Metamycoplasmataceae</taxon>
        <taxon>Mesomycoplasma</taxon>
    </lineage>
</organism>
<gene>
    <name evidence="3" type="ORF">MOS_680</name>
</gene>
<dbReference type="Proteomes" id="UP000009399">
    <property type="component" value="Chromosome"/>
</dbReference>
<evidence type="ECO:0000313" key="3">
    <source>
        <dbReference type="EMBL" id="AFX74583.1"/>
    </source>
</evidence>
<keyword evidence="2" id="KW-1133">Transmembrane helix</keyword>
<dbReference type="AlphaFoldDB" id="A0AAI8FE93"/>